<accession>A0A6H1UBD2</accession>
<evidence type="ECO:0000313" key="2">
    <source>
        <dbReference type="Proteomes" id="UP000501602"/>
    </source>
</evidence>
<protein>
    <submittedName>
        <fullName evidence="1">Uncharacterized protein</fullName>
    </submittedName>
</protein>
<proteinExistence type="predicted"/>
<gene>
    <name evidence="1" type="ORF">HER31_05535</name>
</gene>
<reference evidence="1 2" key="1">
    <citation type="submission" date="2020-04" db="EMBL/GenBank/DDBJ databases">
        <title>Ferrimonas sp. S7 isolated from sea water.</title>
        <authorList>
            <person name="Bae S.S."/>
            <person name="Baek K."/>
        </authorList>
    </citation>
    <scope>NUCLEOTIDE SEQUENCE [LARGE SCALE GENOMIC DNA]</scope>
    <source>
        <strain evidence="1 2">S7</strain>
    </source>
</reference>
<name>A0A6H1UBD2_9GAMM</name>
<organism evidence="1 2">
    <name type="scientific">Ferrimonas lipolytica</name>
    <dbReference type="NCBI Taxonomy" id="2724191"/>
    <lineage>
        <taxon>Bacteria</taxon>
        <taxon>Pseudomonadati</taxon>
        <taxon>Pseudomonadota</taxon>
        <taxon>Gammaproteobacteria</taxon>
        <taxon>Alteromonadales</taxon>
        <taxon>Ferrimonadaceae</taxon>
        <taxon>Ferrimonas</taxon>
    </lineage>
</organism>
<keyword evidence="2" id="KW-1185">Reference proteome</keyword>
<evidence type="ECO:0000313" key="1">
    <source>
        <dbReference type="EMBL" id="QIZ76365.1"/>
    </source>
</evidence>
<dbReference type="RefSeq" id="WP_168659627.1">
    <property type="nucleotide sequence ID" value="NZ_CP051180.1"/>
</dbReference>
<sequence>MQGESKVYSLLQVRYSRLHQARLKRDRETDLFALEKLVTDIAAQLQVIERIETMETSAVGDDKPVAVASTNWLLNSKAKFLFN</sequence>
<dbReference type="AlphaFoldDB" id="A0A6H1UBD2"/>
<dbReference type="Proteomes" id="UP000501602">
    <property type="component" value="Chromosome"/>
</dbReference>
<dbReference type="EMBL" id="CP051180">
    <property type="protein sequence ID" value="QIZ76365.1"/>
    <property type="molecule type" value="Genomic_DNA"/>
</dbReference>
<dbReference type="KEGG" id="fes:HER31_05535"/>